<dbReference type="PATRIC" id="fig|1121405.3.peg.2380"/>
<dbReference type="EMBL" id="ATHJ01000091">
    <property type="protein sequence ID" value="EPR39211.1"/>
    <property type="molecule type" value="Genomic_DNA"/>
</dbReference>
<evidence type="ECO:0000256" key="1">
    <source>
        <dbReference type="SAM" id="Phobius"/>
    </source>
</evidence>
<protein>
    <submittedName>
        <fullName evidence="3">Phosphatidylglycerophosphatase A</fullName>
    </submittedName>
</protein>
<sequence>MNIPEKPKHKIAFFVGSACGLGLSPVLPGTCGALLGVVLHAAVVLALPASLKMPMLLTMFAAVCAANHLLTPWAEAHWGVKDPPHFVLDEVAGYLLIPILFREGNLWPVAVWGFVLFRILDIFKLLPPARLIDEQLGGPWGVLLDDLVSAGYAAWIMAIVYWMSPELFV</sequence>
<dbReference type="InterPro" id="IPR036681">
    <property type="entry name" value="PgpA-like_sf"/>
</dbReference>
<dbReference type="InterPro" id="IPR007686">
    <property type="entry name" value="YutG/PgpA"/>
</dbReference>
<reference evidence="3 4" key="1">
    <citation type="journal article" date="2013" name="Genome Announc.">
        <title>Draft genome sequences for three mercury-methylating, sulfate-reducing bacteria.</title>
        <authorList>
            <person name="Brown S.D."/>
            <person name="Hurt R.A.Jr."/>
            <person name="Gilmour C.C."/>
            <person name="Elias D.A."/>
        </authorList>
    </citation>
    <scope>NUCLEOTIDE SEQUENCE [LARGE SCALE GENOMIC DNA]</scope>
    <source>
        <strain evidence="3 4">DSM 2059</strain>
    </source>
</reference>
<dbReference type="SUPFAM" id="SSF101307">
    <property type="entry name" value="YutG-like"/>
    <property type="match status" value="1"/>
</dbReference>
<evidence type="ECO:0000313" key="3">
    <source>
        <dbReference type="EMBL" id="EPR39211.1"/>
    </source>
</evidence>
<organism evidence="3 4">
    <name type="scientific">Desulfococcus multivorans DSM 2059</name>
    <dbReference type="NCBI Taxonomy" id="1121405"/>
    <lineage>
        <taxon>Bacteria</taxon>
        <taxon>Pseudomonadati</taxon>
        <taxon>Thermodesulfobacteriota</taxon>
        <taxon>Desulfobacteria</taxon>
        <taxon>Desulfobacterales</taxon>
        <taxon>Desulfococcaceae</taxon>
        <taxon>Desulfococcus</taxon>
    </lineage>
</organism>
<dbReference type="Proteomes" id="UP000014977">
    <property type="component" value="Unassembled WGS sequence"/>
</dbReference>
<dbReference type="STRING" id="897.B2D07_17565"/>
<proteinExistence type="predicted"/>
<accession>S7TQG0</accession>
<dbReference type="GO" id="GO:0006655">
    <property type="term" value="P:phosphatidylglycerol biosynthetic process"/>
    <property type="evidence" value="ECO:0007669"/>
    <property type="project" value="UniProtKB-UniPathway"/>
</dbReference>
<dbReference type="RefSeq" id="WP_020877472.1">
    <property type="nucleotide sequence ID" value="NZ_ATHJ01000091.1"/>
</dbReference>
<dbReference type="OrthoDB" id="9804091at2"/>
<feature type="domain" description="YutG/PgpA" evidence="2">
    <location>
        <begin position="15"/>
        <end position="160"/>
    </location>
</feature>
<dbReference type="PANTHER" id="PTHR36305:SF1">
    <property type="entry name" value="PHOSPHATIDYLGLYCEROPHOSPHATASE A"/>
    <property type="match status" value="1"/>
</dbReference>
<dbReference type="PIRSF" id="PIRSF006162">
    <property type="entry name" value="PgpA"/>
    <property type="match status" value="1"/>
</dbReference>
<keyword evidence="4" id="KW-1185">Reference proteome</keyword>
<dbReference type="AlphaFoldDB" id="S7TQG0"/>
<evidence type="ECO:0000259" key="2">
    <source>
        <dbReference type="Pfam" id="PF04608"/>
    </source>
</evidence>
<gene>
    <name evidence="3" type="ORF">dsmv_2715</name>
</gene>
<comment type="caution">
    <text evidence="3">The sequence shown here is derived from an EMBL/GenBank/DDBJ whole genome shotgun (WGS) entry which is preliminary data.</text>
</comment>
<keyword evidence="1" id="KW-0812">Transmembrane</keyword>
<dbReference type="GO" id="GO:0008962">
    <property type="term" value="F:phosphatidylglycerophosphatase activity"/>
    <property type="evidence" value="ECO:0007669"/>
    <property type="project" value="InterPro"/>
</dbReference>
<keyword evidence="1" id="KW-0472">Membrane</keyword>
<dbReference type="eggNOG" id="COG1267">
    <property type="taxonomic scope" value="Bacteria"/>
</dbReference>
<dbReference type="Pfam" id="PF04608">
    <property type="entry name" value="PgpA"/>
    <property type="match status" value="1"/>
</dbReference>
<dbReference type="InterPro" id="IPR026037">
    <property type="entry name" value="PgpA"/>
</dbReference>
<dbReference type="PANTHER" id="PTHR36305">
    <property type="entry name" value="PHOSPHATIDYLGLYCEROPHOSPHATASE A"/>
    <property type="match status" value="1"/>
</dbReference>
<dbReference type="CDD" id="cd06971">
    <property type="entry name" value="PgpA"/>
    <property type="match status" value="1"/>
</dbReference>
<evidence type="ECO:0000313" key="4">
    <source>
        <dbReference type="Proteomes" id="UP000014977"/>
    </source>
</evidence>
<dbReference type="UniPathway" id="UPA00084">
    <property type="reaction ID" value="UER00504"/>
</dbReference>
<feature type="transmembrane region" description="Helical" evidence="1">
    <location>
        <begin position="26"/>
        <end position="47"/>
    </location>
</feature>
<name>S7TQG0_DESML</name>
<keyword evidence="1" id="KW-1133">Transmembrane helix</keyword>